<feature type="compositionally biased region" description="Acidic residues" evidence="7">
    <location>
        <begin position="606"/>
        <end position="639"/>
    </location>
</feature>
<feature type="compositionally biased region" description="Basic residues" evidence="7">
    <location>
        <begin position="541"/>
        <end position="565"/>
    </location>
</feature>
<feature type="compositionally biased region" description="Polar residues" evidence="7">
    <location>
        <begin position="432"/>
        <end position="443"/>
    </location>
</feature>
<feature type="compositionally biased region" description="Low complexity" evidence="7">
    <location>
        <begin position="640"/>
        <end position="655"/>
    </location>
</feature>
<name>A0ABQ8YV67_9EUKA</name>
<dbReference type="InterPro" id="IPR039657">
    <property type="entry name" value="Dimethylallyltransferase"/>
</dbReference>
<gene>
    <name evidence="8" type="ORF">M0813_17520</name>
</gene>
<dbReference type="Proteomes" id="UP001150062">
    <property type="component" value="Unassembled WGS sequence"/>
</dbReference>
<reference evidence="8" key="1">
    <citation type="submission" date="2022-08" db="EMBL/GenBank/DDBJ databases">
        <title>Novel sulfate-reducing endosymbionts in the free-living metamonad Anaeramoeba.</title>
        <authorList>
            <person name="Jerlstrom-Hultqvist J."/>
            <person name="Cepicka I."/>
            <person name="Gallot-Lavallee L."/>
            <person name="Salas-Leiva D."/>
            <person name="Curtis B.A."/>
            <person name="Zahonova K."/>
            <person name="Pipaliya S."/>
            <person name="Dacks J."/>
            <person name="Roger A.J."/>
        </authorList>
    </citation>
    <scope>NUCLEOTIDE SEQUENCE</scope>
    <source>
        <strain evidence="8">Schooner1</strain>
    </source>
</reference>
<feature type="compositionally biased region" description="Basic residues" evidence="7">
    <location>
        <begin position="444"/>
        <end position="456"/>
    </location>
</feature>
<evidence type="ECO:0000256" key="2">
    <source>
        <dbReference type="ARBA" id="ARBA00022679"/>
    </source>
</evidence>
<evidence type="ECO:0000256" key="7">
    <source>
        <dbReference type="SAM" id="MobiDB-lite"/>
    </source>
</evidence>
<evidence type="ECO:0000256" key="1">
    <source>
        <dbReference type="ARBA" id="ARBA00005842"/>
    </source>
</evidence>
<comment type="similarity">
    <text evidence="1 5">Belongs to the IPP transferase family.</text>
</comment>
<evidence type="ECO:0000256" key="5">
    <source>
        <dbReference type="RuleBase" id="RU003785"/>
    </source>
</evidence>
<evidence type="ECO:0000313" key="8">
    <source>
        <dbReference type="EMBL" id="KAJ6248553.1"/>
    </source>
</evidence>
<dbReference type="Gene3D" id="1.10.20.140">
    <property type="match status" value="1"/>
</dbReference>
<feature type="region of interest" description="Disordered" evidence="7">
    <location>
        <begin position="539"/>
        <end position="655"/>
    </location>
</feature>
<dbReference type="EMBL" id="JAOAOG010000110">
    <property type="protein sequence ID" value="KAJ6248553.1"/>
    <property type="molecule type" value="Genomic_DNA"/>
</dbReference>
<evidence type="ECO:0000256" key="4">
    <source>
        <dbReference type="ARBA" id="ARBA00022840"/>
    </source>
</evidence>
<keyword evidence="2 5" id="KW-0808">Transferase</keyword>
<evidence type="ECO:0000256" key="6">
    <source>
        <dbReference type="SAM" id="Coils"/>
    </source>
</evidence>
<protein>
    <submittedName>
        <fullName evidence="8">tRNA dimethylallyltransferase</fullName>
    </submittedName>
</protein>
<dbReference type="NCBIfam" id="TIGR00174">
    <property type="entry name" value="miaA"/>
    <property type="match status" value="1"/>
</dbReference>
<keyword evidence="6" id="KW-0175">Coiled coil</keyword>
<evidence type="ECO:0000313" key="9">
    <source>
        <dbReference type="Proteomes" id="UP001150062"/>
    </source>
</evidence>
<evidence type="ECO:0000256" key="3">
    <source>
        <dbReference type="ARBA" id="ARBA00022741"/>
    </source>
</evidence>
<dbReference type="PANTHER" id="PTHR11088">
    <property type="entry name" value="TRNA DIMETHYLALLYLTRANSFERASE"/>
    <property type="match status" value="1"/>
</dbReference>
<dbReference type="InterPro" id="IPR018022">
    <property type="entry name" value="IPT"/>
</dbReference>
<comment type="caution">
    <text evidence="8">The sequence shown here is derived from an EMBL/GenBank/DDBJ whole genome shotgun (WGS) entry which is preliminary data.</text>
</comment>
<dbReference type="Gene3D" id="3.40.50.300">
    <property type="entry name" value="P-loop containing nucleotide triphosphate hydrolases"/>
    <property type="match status" value="2"/>
</dbReference>
<proteinExistence type="inferred from homology"/>
<dbReference type="HAMAP" id="MF_00185">
    <property type="entry name" value="IPP_trans"/>
    <property type="match status" value="1"/>
</dbReference>
<feature type="compositionally biased region" description="Low complexity" evidence="7">
    <location>
        <begin position="566"/>
        <end position="592"/>
    </location>
</feature>
<keyword evidence="4 5" id="KW-0067">ATP-binding</keyword>
<dbReference type="Pfam" id="PF01715">
    <property type="entry name" value="IPPT"/>
    <property type="match status" value="1"/>
</dbReference>
<feature type="coiled-coil region" evidence="6">
    <location>
        <begin position="259"/>
        <end position="325"/>
    </location>
</feature>
<keyword evidence="3 5" id="KW-0547">Nucleotide-binding</keyword>
<feature type="region of interest" description="Disordered" evidence="7">
    <location>
        <begin position="344"/>
        <end position="460"/>
    </location>
</feature>
<dbReference type="PANTHER" id="PTHR11088:SF89">
    <property type="entry name" value="TRNA DIMETHYLALLYLTRANSFERASE"/>
    <property type="match status" value="1"/>
</dbReference>
<keyword evidence="9" id="KW-1185">Reference proteome</keyword>
<organism evidence="8 9">
    <name type="scientific">Anaeramoeba flamelloides</name>
    <dbReference type="NCBI Taxonomy" id="1746091"/>
    <lineage>
        <taxon>Eukaryota</taxon>
        <taxon>Metamonada</taxon>
        <taxon>Anaeramoebidae</taxon>
        <taxon>Anaeramoeba</taxon>
    </lineage>
</organism>
<dbReference type="InterPro" id="IPR027417">
    <property type="entry name" value="P-loop_NTPase"/>
</dbReference>
<accession>A0ABQ8YV67</accession>
<sequence>MKKVIFVLGQTGTGKTKLSLYLSKSLKCEIINCDSQQLYKGLAIATNKASKEELEEVPHHMLSILEPTEKKYHVQKFSQMATPIIEGIFNRDAIPIVCGGTMYYMESLLFTDQLIIEKNPNLLDLNKLASKFSFDLENCDSNPEYKLLSIIDPGSALKFHPNEIRKIKRSLQIYQQTGKKQSEIIQNQKRKLRFQPLILWTDCEQAILDHRLDERVDKMRQRGIIKEFEEFYLNYHQQFDSERGIFQAIGFKEFIPYLEFKFQNQIEKVKEEEEEEKEEDDEKEKEKCTDILIEKEIDQQILKRKKTKTKKIEKEKEKEKEIQIEIEPKLNIEIVTNKVQVVRQENGNGNEPKKEIQKETEREKKDRKKENYFKKTNNEIEDKGKESDTEQERKMIIEDQEKENTIHTNLGKEKEAIIDNKKNQQEIETKKISNQSLNINKNQPRFKKKHKQKQKKKIDPKEKEKMLLEQGFSRLKLVTRRYSRKQKKWIVNRLLDNVTTYHFDTSSPKTWENDVGIPALKICNFFLNNQSLGEFENRIAHKEKHKPKNTHINKKKRKRKKKKQNHINIKSINYNMNNMNKQNNSNISSSINNDDEDEYGNNNNNNDDDNDNDNDNNDNDNDNNDNNDNNDDDDDDDNDNNNNNIKDNGNNNKDN</sequence>
<feature type="compositionally biased region" description="Basic and acidic residues" evidence="7">
    <location>
        <begin position="351"/>
        <end position="431"/>
    </location>
</feature>
<dbReference type="SUPFAM" id="SSF52540">
    <property type="entry name" value="P-loop containing nucleoside triphosphate hydrolases"/>
    <property type="match status" value="1"/>
</dbReference>